<gene>
    <name evidence="1" type="ORF">Maes01_00332</name>
</gene>
<name>A0ABP9WMF8_9GAMM</name>
<accession>A0ABP9WMF8</accession>
<sequence length="48" mass="5083">MKRVVIALLIALVLLTLAGMLQQCTNREQREGGAIGAAAQFQSGAITR</sequence>
<evidence type="ECO:0008006" key="3">
    <source>
        <dbReference type="Google" id="ProtNLM"/>
    </source>
</evidence>
<dbReference type="EMBL" id="BAABRT010000002">
    <property type="protein sequence ID" value="GAA5523783.1"/>
    <property type="molecule type" value="Genomic_DNA"/>
</dbReference>
<evidence type="ECO:0000313" key="2">
    <source>
        <dbReference type="Proteomes" id="UP001408594"/>
    </source>
</evidence>
<protein>
    <recommendedName>
        <fullName evidence="3">Entericidin, EcnA/B family</fullName>
    </recommendedName>
</protein>
<reference evidence="1 2" key="1">
    <citation type="submission" date="2024-02" db="EMBL/GenBank/DDBJ databases">
        <title>Microbulbifer aestuariivivens NBRC 112533.</title>
        <authorList>
            <person name="Ichikawa N."/>
            <person name="Katano-Makiyama Y."/>
            <person name="Hidaka K."/>
        </authorList>
    </citation>
    <scope>NUCLEOTIDE SEQUENCE [LARGE SCALE GENOMIC DNA]</scope>
    <source>
        <strain evidence="1 2">NBRC 112533</strain>
    </source>
</reference>
<organism evidence="1 2">
    <name type="scientific">Microbulbifer aestuariivivens</name>
    <dbReference type="NCBI Taxonomy" id="1908308"/>
    <lineage>
        <taxon>Bacteria</taxon>
        <taxon>Pseudomonadati</taxon>
        <taxon>Pseudomonadota</taxon>
        <taxon>Gammaproteobacteria</taxon>
        <taxon>Cellvibrionales</taxon>
        <taxon>Microbulbiferaceae</taxon>
        <taxon>Microbulbifer</taxon>
    </lineage>
</organism>
<keyword evidence="2" id="KW-1185">Reference proteome</keyword>
<proteinExistence type="predicted"/>
<dbReference type="Proteomes" id="UP001408594">
    <property type="component" value="Unassembled WGS sequence"/>
</dbReference>
<evidence type="ECO:0000313" key="1">
    <source>
        <dbReference type="EMBL" id="GAA5523783.1"/>
    </source>
</evidence>
<comment type="caution">
    <text evidence="1">The sequence shown here is derived from an EMBL/GenBank/DDBJ whole genome shotgun (WGS) entry which is preliminary data.</text>
</comment>